<feature type="compositionally biased region" description="Pro residues" evidence="1">
    <location>
        <begin position="463"/>
        <end position="476"/>
    </location>
</feature>
<proteinExistence type="predicted"/>
<reference evidence="2 3" key="1">
    <citation type="submission" date="2018-06" db="EMBL/GenBank/DDBJ databases">
        <title>A transcriptomic atlas of mushroom development highlights an independent origin of complex multicellularity.</title>
        <authorList>
            <consortium name="DOE Joint Genome Institute"/>
            <person name="Krizsan K."/>
            <person name="Almasi E."/>
            <person name="Merenyi Z."/>
            <person name="Sahu N."/>
            <person name="Viragh M."/>
            <person name="Koszo T."/>
            <person name="Mondo S."/>
            <person name="Kiss B."/>
            <person name="Balint B."/>
            <person name="Kues U."/>
            <person name="Barry K."/>
            <person name="Hegedus J.C."/>
            <person name="Henrissat B."/>
            <person name="Johnson J."/>
            <person name="Lipzen A."/>
            <person name="Ohm R."/>
            <person name="Nagy I."/>
            <person name="Pangilinan J."/>
            <person name="Yan J."/>
            <person name="Xiong Y."/>
            <person name="Grigoriev I.V."/>
            <person name="Hibbett D.S."/>
            <person name="Nagy L.G."/>
        </authorList>
    </citation>
    <scope>NUCLEOTIDE SEQUENCE [LARGE SCALE GENOMIC DNA]</scope>
    <source>
        <strain evidence="2 3">SZMC22713</strain>
    </source>
</reference>
<keyword evidence="3" id="KW-1185">Reference proteome</keyword>
<protein>
    <recommendedName>
        <fullName evidence="4">Arrestin-like N-terminal domain-containing protein</fullName>
    </recommendedName>
</protein>
<evidence type="ECO:0000313" key="2">
    <source>
        <dbReference type="EMBL" id="TDL25851.1"/>
    </source>
</evidence>
<dbReference type="VEuPathDB" id="FungiDB:BD410DRAFT_801167"/>
<name>A0A4Y7QF07_9AGAM</name>
<dbReference type="Gene3D" id="2.60.40.640">
    <property type="match status" value="1"/>
</dbReference>
<organism evidence="2 3">
    <name type="scientific">Rickenella mellea</name>
    <dbReference type="NCBI Taxonomy" id="50990"/>
    <lineage>
        <taxon>Eukaryota</taxon>
        <taxon>Fungi</taxon>
        <taxon>Dikarya</taxon>
        <taxon>Basidiomycota</taxon>
        <taxon>Agaricomycotina</taxon>
        <taxon>Agaricomycetes</taxon>
        <taxon>Hymenochaetales</taxon>
        <taxon>Rickenellaceae</taxon>
        <taxon>Rickenella</taxon>
    </lineage>
</organism>
<feature type="compositionally biased region" description="Basic and acidic residues" evidence="1">
    <location>
        <begin position="724"/>
        <end position="740"/>
    </location>
</feature>
<feature type="compositionally biased region" description="Pro residues" evidence="1">
    <location>
        <begin position="657"/>
        <end position="671"/>
    </location>
</feature>
<dbReference type="Proteomes" id="UP000294933">
    <property type="component" value="Unassembled WGS sequence"/>
</dbReference>
<feature type="compositionally biased region" description="Basic residues" evidence="1">
    <location>
        <begin position="538"/>
        <end position="548"/>
    </location>
</feature>
<dbReference type="EMBL" id="ML170163">
    <property type="protein sequence ID" value="TDL25851.1"/>
    <property type="molecule type" value="Genomic_DNA"/>
</dbReference>
<feature type="region of interest" description="Disordered" evidence="1">
    <location>
        <begin position="724"/>
        <end position="743"/>
    </location>
</feature>
<dbReference type="STRING" id="50990.A0A4Y7QF07"/>
<feature type="region of interest" description="Disordered" evidence="1">
    <location>
        <begin position="749"/>
        <end position="990"/>
    </location>
</feature>
<gene>
    <name evidence="2" type="ORF">BD410DRAFT_801167</name>
</gene>
<dbReference type="InterPro" id="IPR014752">
    <property type="entry name" value="Arrestin-like_C"/>
</dbReference>
<accession>A0A4Y7QF07</accession>
<evidence type="ECO:0000256" key="1">
    <source>
        <dbReference type="SAM" id="MobiDB-lite"/>
    </source>
</evidence>
<dbReference type="InterPro" id="IPR014756">
    <property type="entry name" value="Ig_E-set"/>
</dbReference>
<dbReference type="AlphaFoldDB" id="A0A4Y7QF07"/>
<feature type="compositionally biased region" description="Basic and acidic residues" evidence="1">
    <location>
        <begin position="625"/>
        <end position="652"/>
    </location>
</feature>
<dbReference type="OrthoDB" id="298939at2759"/>
<feature type="compositionally biased region" description="Pro residues" evidence="1">
    <location>
        <begin position="887"/>
        <end position="897"/>
    </location>
</feature>
<feature type="compositionally biased region" description="Basic and acidic residues" evidence="1">
    <location>
        <begin position="675"/>
        <end position="688"/>
    </location>
</feature>
<feature type="region of interest" description="Disordered" evidence="1">
    <location>
        <begin position="401"/>
        <end position="583"/>
    </location>
</feature>
<feature type="region of interest" description="Disordered" evidence="1">
    <location>
        <begin position="1082"/>
        <end position="1123"/>
    </location>
</feature>
<evidence type="ECO:0000313" key="3">
    <source>
        <dbReference type="Proteomes" id="UP000294933"/>
    </source>
</evidence>
<feature type="region of interest" description="Disordered" evidence="1">
    <location>
        <begin position="1"/>
        <end position="21"/>
    </location>
</feature>
<dbReference type="SUPFAM" id="SSF81296">
    <property type="entry name" value="E set domains"/>
    <property type="match status" value="1"/>
</dbReference>
<evidence type="ECO:0008006" key="4">
    <source>
        <dbReference type="Google" id="ProtNLM"/>
    </source>
</evidence>
<sequence>MAALAGQSRPEPMNASPHHSKVKVSLELSDPLFVAGQYVSGKMQIECRTDKGLGMGVIMVELFAIQELTSRDHSATSTFLHLTRRFQGPGLPPSNAVDPYPTPGAPPLIAHQFPARKGQTTFFFRFPLPATSPSSIDFGKGLARLRYEVRASVEVGWKGERKLVTDKLDVDVVEAYADDEHESGEKVIIGENGKMWVQGRVVDRFLVAGQPACVELHVKNHSAKKTTSLSLNLSRHLRLSSGSNTSNPPRSLEISDSLASTSFKGPEYIVQPGTEGIANLVFDVPRNARGLRGGLRDGGDADEFDESAQKTVDSLFSVQCVIGITLGMPIGSKDIHLQLPVTIVHPSSLPEGPPVDYYPMLGYPNVNGAHDAPIMPLPPQPHYALAAMQPPSPQFQPYMSPHPGGYLSHPGSPVQSPYGYQVSSPVYQHPHEHPWPPWSPPPQLGYLSQPASHGHTPEQQYYYPPPPAAYASPPRPISADPFIAQQLPNLPPQSIEQPPPIISERPNPSETPTKNAAEESPAADGIEGKGLRASRITAHLRHTSRHRSVSPTSHRFPFPAHTSPTNPISIPTGLPPSPQHNQTFLSVSPALSAQSNCEVVSPRPMLSPKHSFTQDPTLAAGTLARSERVEELERIAAEEAEKEDARKRESQNDKTLPAPPVPSGKVPPPSTTTPRVEDVFSIPRDEGTPKMPPQPTLTPMVAPRYPKSEHLGALDLLEQKLLEQVGTRKPDSGAGRKADVRSLMPITIPPLDRLDSSQTQDSAISSLALADVPSADSRERADPGIIGDSPGKEKNLKKSASNEKATAGDKVAAKREKGQVIQKRERKHSDTHQLKEAATGRVAAWLGGIDPTIPPPSANLSLGSSPKSPPRDVLTVDDSPEHSPHPLLRPAPDPKPWSPEGVKRETVYATMKKPPLRSSGFVLHPTVKGNPPFDTPPEDLPNSERSHNAAPLAGSPPSEKPAAVKVKSLYPPRPSDPEVSYDIRSARGGRGGKVSSVAAMWASVAQQQESNPVKSKPPVAKKPAALDLNHLKPAGLQVKPPMGSDGASQTRVDAKARRAKAVKSTSVPAVVSSSLATPMLSSTASLARPPQPPGLSKSPLRLPATISEAQSDPTSIRPPPVKGEMVFGQAKLKDLIRKYQQGG</sequence>
<feature type="compositionally biased region" description="Polar residues" evidence="1">
    <location>
        <begin position="756"/>
        <end position="765"/>
    </location>
</feature>
<feature type="region of interest" description="Disordered" evidence="1">
    <location>
        <begin position="599"/>
        <end position="703"/>
    </location>
</feature>
<feature type="region of interest" description="Disordered" evidence="1">
    <location>
        <begin position="1034"/>
        <end position="1070"/>
    </location>
</feature>